<dbReference type="GO" id="GO:0048038">
    <property type="term" value="F:quinone binding"/>
    <property type="evidence" value="ECO:0007669"/>
    <property type="project" value="UniProtKB-KW"/>
</dbReference>
<dbReference type="AlphaFoldDB" id="A0AAW6RJC8"/>
<feature type="domain" description="NADH:quinone oxidoreductase/Mrp antiporter transmembrane" evidence="7">
    <location>
        <begin position="126"/>
        <end position="429"/>
    </location>
</feature>
<dbReference type="Pfam" id="PF00361">
    <property type="entry name" value="Proton_antipo_M"/>
    <property type="match status" value="1"/>
</dbReference>
<evidence type="ECO:0000313" key="9">
    <source>
        <dbReference type="Proteomes" id="UP001237156"/>
    </source>
</evidence>
<dbReference type="GO" id="GO:0008137">
    <property type="term" value="F:NADH dehydrogenase (ubiquinone) activity"/>
    <property type="evidence" value="ECO:0007669"/>
    <property type="project" value="InterPro"/>
</dbReference>
<dbReference type="EMBL" id="JARVII010000003">
    <property type="protein sequence ID" value="MDG9698621.1"/>
    <property type="molecule type" value="Genomic_DNA"/>
</dbReference>
<evidence type="ECO:0000256" key="2">
    <source>
        <dbReference type="ARBA" id="ARBA00022692"/>
    </source>
</evidence>
<feature type="transmembrane region" description="Helical" evidence="5">
    <location>
        <begin position="205"/>
        <end position="231"/>
    </location>
</feature>
<keyword evidence="5" id="KW-0813">Transport</keyword>
<feature type="transmembrane region" description="Helical" evidence="5">
    <location>
        <begin position="252"/>
        <end position="271"/>
    </location>
</feature>
<protein>
    <recommendedName>
        <fullName evidence="5">NADH-quinone oxidoreductase subunit N</fullName>
        <ecNumber evidence="5">7.1.1.-</ecNumber>
    </recommendedName>
    <alternativeName>
        <fullName evidence="5">NADH dehydrogenase I subunit N</fullName>
    </alternativeName>
    <alternativeName>
        <fullName evidence="5">NDH-1 subunit N</fullName>
    </alternativeName>
</protein>
<dbReference type="GO" id="GO:0042773">
    <property type="term" value="P:ATP synthesis coupled electron transport"/>
    <property type="evidence" value="ECO:0007669"/>
    <property type="project" value="InterPro"/>
</dbReference>
<feature type="transmembrane region" description="Helical" evidence="5">
    <location>
        <begin position="77"/>
        <end position="94"/>
    </location>
</feature>
<evidence type="ECO:0000256" key="6">
    <source>
        <dbReference type="RuleBase" id="RU000320"/>
    </source>
</evidence>
<keyword evidence="5" id="KW-0830">Ubiquinone</keyword>
<dbReference type="InterPro" id="IPR010096">
    <property type="entry name" value="NADH-Q_OxRdtase_suN/2"/>
</dbReference>
<keyword evidence="5" id="KW-0874">Quinone</keyword>
<feature type="transmembrane region" description="Helical" evidence="5">
    <location>
        <begin position="379"/>
        <end position="398"/>
    </location>
</feature>
<feature type="transmembrane region" description="Helical" evidence="5">
    <location>
        <begin position="418"/>
        <end position="437"/>
    </location>
</feature>
<proteinExistence type="inferred from homology"/>
<dbReference type="GO" id="GO:0005886">
    <property type="term" value="C:plasma membrane"/>
    <property type="evidence" value="ECO:0007669"/>
    <property type="project" value="UniProtKB-SubCell"/>
</dbReference>
<keyword evidence="5" id="KW-1003">Cell membrane</keyword>
<dbReference type="RefSeq" id="WP_050715761.1">
    <property type="nucleotide sequence ID" value="NZ_JARVII010000003.1"/>
</dbReference>
<accession>A0AAW6RJC8</accession>
<dbReference type="NCBIfam" id="TIGR01770">
    <property type="entry name" value="NDH_I_N"/>
    <property type="match status" value="1"/>
</dbReference>
<keyword evidence="9" id="KW-1185">Reference proteome</keyword>
<keyword evidence="5" id="KW-0520">NAD</keyword>
<dbReference type="GO" id="GO:0012505">
    <property type="term" value="C:endomembrane system"/>
    <property type="evidence" value="ECO:0007669"/>
    <property type="project" value="UniProtKB-SubCell"/>
</dbReference>
<gene>
    <name evidence="5 8" type="primary">nuoN</name>
    <name evidence="8" type="ORF">QB898_02615</name>
</gene>
<dbReference type="Proteomes" id="UP001237156">
    <property type="component" value="Unassembled WGS sequence"/>
</dbReference>
<keyword evidence="2 5" id="KW-0812">Transmembrane</keyword>
<keyword evidence="4 5" id="KW-0472">Membrane</keyword>
<organism evidence="8 9">
    <name type="scientific">Ottowia cancrivicina</name>
    <dbReference type="NCBI Taxonomy" id="3040346"/>
    <lineage>
        <taxon>Bacteria</taxon>
        <taxon>Pseudomonadati</taxon>
        <taxon>Pseudomonadota</taxon>
        <taxon>Betaproteobacteria</taxon>
        <taxon>Burkholderiales</taxon>
        <taxon>Comamonadaceae</taxon>
        <taxon>Ottowia</taxon>
    </lineage>
</organism>
<dbReference type="EC" id="7.1.1.-" evidence="5"/>
<feature type="transmembrane region" description="Helical" evidence="5">
    <location>
        <begin position="161"/>
        <end position="185"/>
    </location>
</feature>
<comment type="function">
    <text evidence="5">NDH-1 shuttles electrons from NADH, via FMN and iron-sulfur (Fe-S) centers, to quinones in the respiratory chain. The immediate electron acceptor for the enzyme in this species is believed to be ubiquinone. Couples the redox reaction to proton translocation (for every two electrons transferred, four hydrogen ions are translocated across the cytoplasmic membrane), and thus conserves the redox energy in a proton gradient.</text>
</comment>
<name>A0AAW6RJC8_9BURK</name>
<feature type="transmembrane region" description="Helical" evidence="5">
    <location>
        <begin position="277"/>
        <end position="294"/>
    </location>
</feature>
<evidence type="ECO:0000256" key="3">
    <source>
        <dbReference type="ARBA" id="ARBA00022989"/>
    </source>
</evidence>
<dbReference type="GO" id="GO:0050136">
    <property type="term" value="F:NADH dehydrogenase (quinone) (non-electrogenic) activity"/>
    <property type="evidence" value="ECO:0007669"/>
    <property type="project" value="UniProtKB-UniRule"/>
</dbReference>
<dbReference type="PANTHER" id="PTHR22773">
    <property type="entry name" value="NADH DEHYDROGENASE"/>
    <property type="match status" value="1"/>
</dbReference>
<comment type="subunit">
    <text evidence="5">NDH-1 is composed of 14 different subunits. Subunits NuoA, H, J, K, L, M, N constitute the membrane sector of the complex.</text>
</comment>
<feature type="transmembrane region" description="Helical" evidence="5">
    <location>
        <begin position="301"/>
        <end position="321"/>
    </location>
</feature>
<evidence type="ECO:0000256" key="4">
    <source>
        <dbReference type="ARBA" id="ARBA00023136"/>
    </source>
</evidence>
<feature type="transmembrane region" description="Helical" evidence="5">
    <location>
        <begin position="336"/>
        <end position="358"/>
    </location>
</feature>
<comment type="subcellular location">
    <subcellularLocation>
        <location evidence="5">Cell membrane</location>
        <topology evidence="5">Multi-pass membrane protein</topology>
    </subcellularLocation>
    <subcellularLocation>
        <location evidence="1">Endomembrane system</location>
        <topology evidence="1">Multi-pass membrane protein</topology>
    </subcellularLocation>
    <subcellularLocation>
        <location evidence="6">Membrane</location>
        <topology evidence="6">Multi-pass membrane protein</topology>
    </subcellularLocation>
</comment>
<comment type="caution">
    <text evidence="8">The sequence shown here is derived from an EMBL/GenBank/DDBJ whole genome shotgun (WGS) entry which is preliminary data.</text>
</comment>
<dbReference type="NCBIfam" id="NF004442">
    <property type="entry name" value="PRK05777.1-5"/>
    <property type="match status" value="1"/>
</dbReference>
<evidence type="ECO:0000313" key="8">
    <source>
        <dbReference type="EMBL" id="MDG9698621.1"/>
    </source>
</evidence>
<comment type="similarity">
    <text evidence="5">Belongs to the complex I subunit 2 family.</text>
</comment>
<keyword evidence="3 5" id="KW-1133">Transmembrane helix</keyword>
<feature type="transmembrane region" description="Helical" evidence="5">
    <location>
        <begin position="38"/>
        <end position="57"/>
    </location>
</feature>
<dbReference type="HAMAP" id="MF_00445">
    <property type="entry name" value="NDH1_NuoN_1"/>
    <property type="match status" value="1"/>
</dbReference>
<keyword evidence="5" id="KW-1278">Translocase</keyword>
<comment type="catalytic activity">
    <reaction evidence="5">
        <text>a quinone + NADH + 5 H(+)(in) = a quinol + NAD(+) + 4 H(+)(out)</text>
        <dbReference type="Rhea" id="RHEA:57888"/>
        <dbReference type="ChEBI" id="CHEBI:15378"/>
        <dbReference type="ChEBI" id="CHEBI:24646"/>
        <dbReference type="ChEBI" id="CHEBI:57540"/>
        <dbReference type="ChEBI" id="CHEBI:57945"/>
        <dbReference type="ChEBI" id="CHEBI:132124"/>
    </reaction>
</comment>
<sequence>MIDRLSWLAIYPEIVLLAMACVILLMDLMVKGRLRTPTYLMSLLTLAVVAALTAFFAQDGKTVYGFGGLVVSDPMSNWLKCFAALSTIVCFVYGRAYAADRGMLRGGELFSMGLLSLLGAFVMVSANNFLLIYLGLELMTLSAYALVALRRDDATATEAAMKYFVLGALASGFLLYGLSMLYGATGTLDIGGVRQAIEAGAAQKQVLVFGLVFVVAGLAFKFGVAPFHMWLPDVYQGAPTAITLMIGSAPKIAAFAMAIRLLVEGLLPLAFDWQQMLALLAIASLLLGNLAAIAQTNLKRMLAYSTIAQMSFVLMGLMAGVTDGNPAGAENAYSSAMFYTLSYVLTTLVSFGVIMLLARQGFESEEIADFAGLNQRSPLFAGIMLICLFSLAGIPPMVGFQAKLGVIQALVSTGQSAYIALAVFAIVMSLIAAFYYLRVIKVMYFDAPAGPQAQAAIAAPADLRAVLTVNGLLVLGLGLLPGALMEACRSAIAHMLNT</sequence>
<keyword evidence="8" id="KW-0560">Oxidoreductase</keyword>
<evidence type="ECO:0000256" key="1">
    <source>
        <dbReference type="ARBA" id="ARBA00004127"/>
    </source>
</evidence>
<evidence type="ECO:0000259" key="7">
    <source>
        <dbReference type="Pfam" id="PF00361"/>
    </source>
</evidence>
<reference evidence="8 9" key="1">
    <citation type="submission" date="2023-04" db="EMBL/GenBank/DDBJ databases">
        <title>Ottowia paracancer sp. nov., isolated from human stomach.</title>
        <authorList>
            <person name="Song Y."/>
        </authorList>
    </citation>
    <scope>NUCLEOTIDE SEQUENCE [LARGE SCALE GENOMIC DNA]</scope>
    <source>
        <strain evidence="8 9">10c7w1</strain>
    </source>
</reference>
<evidence type="ECO:0000256" key="5">
    <source>
        <dbReference type="HAMAP-Rule" id="MF_00445"/>
    </source>
</evidence>
<dbReference type="InterPro" id="IPR001750">
    <property type="entry name" value="ND/Mrp_TM"/>
</dbReference>
<feature type="transmembrane region" description="Helical" evidence="5">
    <location>
        <begin position="6"/>
        <end position="26"/>
    </location>
</feature>